<dbReference type="GO" id="GO:0005829">
    <property type="term" value="C:cytosol"/>
    <property type="evidence" value="ECO:0007669"/>
    <property type="project" value="TreeGrafter"/>
</dbReference>
<dbReference type="InterPro" id="IPR018164">
    <property type="entry name" value="Ala-tRNA-synth_IIc_N"/>
</dbReference>
<dbReference type="SUPFAM" id="SSF101353">
    <property type="entry name" value="Putative anticodon-binding domain of alanyl-tRNA synthetase (AlaRS)"/>
    <property type="match status" value="1"/>
</dbReference>
<evidence type="ECO:0000256" key="2">
    <source>
        <dbReference type="ARBA" id="ARBA00013168"/>
    </source>
</evidence>
<dbReference type="InterPro" id="IPR018162">
    <property type="entry name" value="Ala-tRNA-ligase_IIc_anticod-bd"/>
</dbReference>
<accession>A0A8J3VI98</accession>
<evidence type="ECO:0000256" key="9">
    <source>
        <dbReference type="ARBA" id="ARBA00023146"/>
    </source>
</evidence>
<dbReference type="PANTHER" id="PTHR11777">
    <property type="entry name" value="ALANYL-TRNA SYNTHETASE"/>
    <property type="match status" value="1"/>
</dbReference>
<evidence type="ECO:0000256" key="6">
    <source>
        <dbReference type="ARBA" id="ARBA00022840"/>
    </source>
</evidence>
<dbReference type="Pfam" id="PF01411">
    <property type="entry name" value="tRNA-synt_2c"/>
    <property type="match status" value="2"/>
</dbReference>
<dbReference type="GO" id="GO:0005524">
    <property type="term" value="F:ATP binding"/>
    <property type="evidence" value="ECO:0007669"/>
    <property type="project" value="UniProtKB-KW"/>
</dbReference>
<comment type="similarity">
    <text evidence="1">Belongs to the class-II aminoacyl-tRNA synthetase family.</text>
</comment>
<evidence type="ECO:0000256" key="8">
    <source>
        <dbReference type="ARBA" id="ARBA00022917"/>
    </source>
</evidence>
<dbReference type="Gene3D" id="3.30.930.10">
    <property type="entry name" value="Bira Bifunctional Protein, Domain 2"/>
    <property type="match status" value="1"/>
</dbReference>
<dbReference type="InterPro" id="IPR045864">
    <property type="entry name" value="aa-tRNA-synth_II/BPL/LPL"/>
</dbReference>
<dbReference type="GO" id="GO:0004813">
    <property type="term" value="F:alanine-tRNA ligase activity"/>
    <property type="evidence" value="ECO:0007669"/>
    <property type="project" value="UniProtKB-EC"/>
</dbReference>
<evidence type="ECO:0000256" key="4">
    <source>
        <dbReference type="ARBA" id="ARBA00022598"/>
    </source>
</evidence>
<keyword evidence="8" id="KW-0648">Protein biosynthesis</keyword>
<dbReference type="GO" id="GO:0006419">
    <property type="term" value="P:alanyl-tRNA aminoacylation"/>
    <property type="evidence" value="ECO:0007669"/>
    <property type="project" value="InterPro"/>
</dbReference>
<dbReference type="InterPro" id="IPR002318">
    <property type="entry name" value="Ala-tRNA-lgiase_IIc"/>
</dbReference>
<reference evidence="11" key="1">
    <citation type="submission" date="2021-01" db="EMBL/GenBank/DDBJ databases">
        <title>Whole genome shotgun sequence of Rhizocola hellebori NBRC 109834.</title>
        <authorList>
            <person name="Komaki H."/>
            <person name="Tamura T."/>
        </authorList>
    </citation>
    <scope>NUCLEOTIDE SEQUENCE</scope>
    <source>
        <strain evidence="11">NBRC 109834</strain>
    </source>
</reference>
<dbReference type="InterPro" id="IPR018165">
    <property type="entry name" value="Ala-tRNA-synth_IIc_core"/>
</dbReference>
<dbReference type="GO" id="GO:0002161">
    <property type="term" value="F:aminoacyl-tRNA deacylase activity"/>
    <property type="evidence" value="ECO:0007669"/>
    <property type="project" value="TreeGrafter"/>
</dbReference>
<protein>
    <recommendedName>
        <fullName evidence="2">alanine--tRNA ligase</fullName>
        <ecNumber evidence="2">6.1.1.7</ecNumber>
    </recommendedName>
</protein>
<proteinExistence type="inferred from homology"/>
<evidence type="ECO:0000313" key="12">
    <source>
        <dbReference type="Proteomes" id="UP000612899"/>
    </source>
</evidence>
<dbReference type="GO" id="GO:0000049">
    <property type="term" value="F:tRNA binding"/>
    <property type="evidence" value="ECO:0007669"/>
    <property type="project" value="UniProtKB-KW"/>
</dbReference>
<name>A0A8J3VI98_9ACTN</name>
<keyword evidence="6" id="KW-0067">ATP-binding</keyword>
<dbReference type="RefSeq" id="WP_203910615.1">
    <property type="nucleotide sequence ID" value="NZ_BONY01000030.1"/>
</dbReference>
<keyword evidence="9" id="KW-0030">Aminoacyl-tRNA synthetase</keyword>
<keyword evidence="3" id="KW-0820">tRNA-binding</keyword>
<dbReference type="PRINTS" id="PR00980">
    <property type="entry name" value="TRNASYNTHALA"/>
</dbReference>
<evidence type="ECO:0000313" key="11">
    <source>
        <dbReference type="EMBL" id="GIH06806.1"/>
    </source>
</evidence>
<dbReference type="SUPFAM" id="SSF55681">
    <property type="entry name" value="Class II aaRS and biotin synthetases"/>
    <property type="match status" value="1"/>
</dbReference>
<evidence type="ECO:0000259" key="10">
    <source>
        <dbReference type="PROSITE" id="PS50860"/>
    </source>
</evidence>
<dbReference type="PANTHER" id="PTHR11777:SF9">
    <property type="entry name" value="ALANINE--TRNA LIGASE, CYTOPLASMIC"/>
    <property type="match status" value="1"/>
</dbReference>
<sequence>MQSDHIRSIFLNFFGERDHLAMPEGPLVSDDETLLFTNAGMVQFKPYFVGEQQPPRPRLMTTQRCVRTVDVDNIGHTTRHGTSFEMLGSFSFRDYYKIESMAWALELLTGGFGMDRERLWVTVLRGDEETVTLWRKLGVAPQRIQRLGPEDNFWSMGVADGPSGPTTEIFYDRGERYGRDGGPEVNSERFLEVWNLVFLGDHLVDTGMGCDRMAMVLQDVPHLQAIDVVAPLLAEVRRLTGRDDEPVAHRIITDHLRTGLLMIEHGVTPANGGRGYVLRRLLRRAIYQLHRLGTGGCSLGRLTGHPVIEREELVFERTLRSGSKLLHRELSRGRLEAGTVFKLHDTHGFPVDLTQEIAAEAGVPIDRAGFDALMSEQRERSRLRSERPARG</sequence>
<evidence type="ECO:0000256" key="7">
    <source>
        <dbReference type="ARBA" id="ARBA00022884"/>
    </source>
</evidence>
<dbReference type="EMBL" id="BONY01000030">
    <property type="protein sequence ID" value="GIH06806.1"/>
    <property type="molecule type" value="Genomic_DNA"/>
</dbReference>
<keyword evidence="5" id="KW-0547">Nucleotide-binding</keyword>
<organism evidence="11 12">
    <name type="scientific">Rhizocola hellebori</name>
    <dbReference type="NCBI Taxonomy" id="1392758"/>
    <lineage>
        <taxon>Bacteria</taxon>
        <taxon>Bacillati</taxon>
        <taxon>Actinomycetota</taxon>
        <taxon>Actinomycetes</taxon>
        <taxon>Micromonosporales</taxon>
        <taxon>Micromonosporaceae</taxon>
        <taxon>Rhizocola</taxon>
    </lineage>
</organism>
<dbReference type="AlphaFoldDB" id="A0A8J3VI98"/>
<evidence type="ECO:0000256" key="5">
    <source>
        <dbReference type="ARBA" id="ARBA00022741"/>
    </source>
</evidence>
<evidence type="ECO:0000256" key="1">
    <source>
        <dbReference type="ARBA" id="ARBA00008226"/>
    </source>
</evidence>
<keyword evidence="12" id="KW-1185">Reference proteome</keyword>
<comment type="caution">
    <text evidence="11">The sequence shown here is derived from an EMBL/GenBank/DDBJ whole genome shotgun (WGS) entry which is preliminary data.</text>
</comment>
<evidence type="ECO:0000256" key="3">
    <source>
        <dbReference type="ARBA" id="ARBA00022555"/>
    </source>
</evidence>
<dbReference type="EC" id="6.1.1.7" evidence="2"/>
<dbReference type="Proteomes" id="UP000612899">
    <property type="component" value="Unassembled WGS sequence"/>
</dbReference>
<keyword evidence="7" id="KW-0694">RNA-binding</keyword>
<gene>
    <name evidence="11" type="ORF">Rhe02_48730</name>
</gene>
<keyword evidence="4" id="KW-0436">Ligase</keyword>
<feature type="domain" description="Alanyl-transfer RNA synthetases family profile" evidence="10">
    <location>
        <begin position="1"/>
        <end position="391"/>
    </location>
</feature>
<dbReference type="InterPro" id="IPR050058">
    <property type="entry name" value="Ala-tRNA_ligase"/>
</dbReference>
<dbReference type="PROSITE" id="PS50860">
    <property type="entry name" value="AA_TRNA_LIGASE_II_ALA"/>
    <property type="match status" value="1"/>
</dbReference>